<comment type="function">
    <text evidence="1">Catalyzes the specific phosphorylation of 1,6-anhydro-N-acetylmuramic acid (anhMurNAc) with the simultaneous cleavage of the 1,6-anhydro ring, generating MurNAc-6-P. Is required for the utilization of anhMurNAc either imported from the medium or derived from its own cell wall murein, and thus plays a role in cell wall recycling.</text>
</comment>
<evidence type="ECO:0000256" key="1">
    <source>
        <dbReference type="HAMAP-Rule" id="MF_01270"/>
    </source>
</evidence>
<comment type="pathway">
    <text evidence="1">Cell wall biogenesis; peptidoglycan recycling.</text>
</comment>
<evidence type="ECO:0000313" key="3">
    <source>
        <dbReference type="Proteomes" id="UP000236721"/>
    </source>
</evidence>
<gene>
    <name evidence="1" type="primary">anmK</name>
    <name evidence="2" type="ORF">SAMN04488244_107152</name>
</gene>
<dbReference type="HAMAP" id="MF_01270">
    <property type="entry name" value="AnhMurNAc_kinase"/>
    <property type="match status" value="1"/>
</dbReference>
<dbReference type="EMBL" id="FNVG01000007">
    <property type="protein sequence ID" value="SEG13609.1"/>
    <property type="molecule type" value="Genomic_DNA"/>
</dbReference>
<comment type="similarity">
    <text evidence="1">Belongs to the anhydro-N-acetylmuramic acid kinase family.</text>
</comment>
<dbReference type="OrthoDB" id="9763949at2"/>
<evidence type="ECO:0000313" key="2">
    <source>
        <dbReference type="EMBL" id="SEG13609.1"/>
    </source>
</evidence>
<dbReference type="CDD" id="cd24050">
    <property type="entry name" value="ASKHA_NBD_ANMK"/>
    <property type="match status" value="1"/>
</dbReference>
<keyword evidence="1" id="KW-0547">Nucleotide-binding</keyword>
<dbReference type="PANTHER" id="PTHR30605:SF0">
    <property type="entry name" value="ANHYDRO-N-ACETYLMURAMIC ACID KINASE"/>
    <property type="match status" value="1"/>
</dbReference>
<dbReference type="GO" id="GO:0005524">
    <property type="term" value="F:ATP binding"/>
    <property type="evidence" value="ECO:0007669"/>
    <property type="project" value="UniProtKB-UniRule"/>
</dbReference>
<keyword evidence="1" id="KW-0808">Transferase</keyword>
<dbReference type="Proteomes" id="UP000236721">
    <property type="component" value="Unassembled WGS sequence"/>
</dbReference>
<dbReference type="GO" id="GO:0016301">
    <property type="term" value="F:kinase activity"/>
    <property type="evidence" value="ECO:0007669"/>
    <property type="project" value="UniProtKB-KW"/>
</dbReference>
<dbReference type="EC" id="2.7.1.170" evidence="1"/>
<keyword evidence="1" id="KW-0067">ATP-binding</keyword>
<sequence>MITEEALYIGIMSGTSLDGVDTALVSIKDRQIQLLCSDFLGYPDDLKADVLAICHGQPTDLKKIGELDHKLGLLYVQAVQSLLKKSPYEATDIVALGNHGQTVFHQPDSKTPFTIQLGDNNLLATLTGIPTVGDFRRKDMALGGQGAPLVPAFHRYLFGNSETTQVILNIGGIANVSVLQPDGSVIGFDTGPGNVLLDHWCSSVFSTAFDRDALLAQQGIVNQDLLNELLADSYLRRPAPKSTGREHYHARWLELRLARVSPRPNEYDVLRTLTEFTAITIADAIKDYSVGYQPKLFVCGGGANNPIIMKRLSALLTQWHVASTDSAAVSGDYMESMAFAWLAHCYLHKIPSNLPSVTGACRAVPLGVLYSAD</sequence>
<comment type="catalytic activity">
    <reaction evidence="1">
        <text>1,6-anhydro-N-acetyl-beta-muramate + ATP + H2O = N-acetyl-D-muramate 6-phosphate + ADP + H(+)</text>
        <dbReference type="Rhea" id="RHEA:24952"/>
        <dbReference type="ChEBI" id="CHEBI:15377"/>
        <dbReference type="ChEBI" id="CHEBI:15378"/>
        <dbReference type="ChEBI" id="CHEBI:30616"/>
        <dbReference type="ChEBI" id="CHEBI:58690"/>
        <dbReference type="ChEBI" id="CHEBI:58722"/>
        <dbReference type="ChEBI" id="CHEBI:456216"/>
        <dbReference type="EC" id="2.7.1.170"/>
    </reaction>
</comment>
<dbReference type="NCBIfam" id="NF007139">
    <property type="entry name" value="PRK09585.1-3"/>
    <property type="match status" value="1"/>
</dbReference>
<reference evidence="3" key="1">
    <citation type="submission" date="2016-10" db="EMBL/GenBank/DDBJ databases">
        <authorList>
            <person name="Varghese N."/>
            <person name="Submissions S."/>
        </authorList>
    </citation>
    <scope>NUCLEOTIDE SEQUENCE [LARGE SCALE GENOMIC DNA]</scope>
    <source>
        <strain evidence="3">CGMCC 1.7062</strain>
    </source>
</reference>
<comment type="pathway">
    <text evidence="1">Amino-sugar metabolism; 1,6-anhydro-N-acetylmuramate degradation.</text>
</comment>
<name>A0A1H5XPB0_9VIBR</name>
<organism evidence="2 3">
    <name type="scientific">Vibrio hangzhouensis</name>
    <dbReference type="NCBI Taxonomy" id="462991"/>
    <lineage>
        <taxon>Bacteria</taxon>
        <taxon>Pseudomonadati</taxon>
        <taxon>Pseudomonadota</taxon>
        <taxon>Gammaproteobacteria</taxon>
        <taxon>Vibrionales</taxon>
        <taxon>Vibrionaceae</taxon>
        <taxon>Vibrio</taxon>
    </lineage>
</organism>
<dbReference type="InterPro" id="IPR043129">
    <property type="entry name" value="ATPase_NBD"/>
</dbReference>
<accession>A0A1H5XPB0</accession>
<dbReference type="Pfam" id="PF03702">
    <property type="entry name" value="AnmK"/>
    <property type="match status" value="1"/>
</dbReference>
<keyword evidence="1 2" id="KW-0418">Kinase</keyword>
<dbReference type="GO" id="GO:0006040">
    <property type="term" value="P:amino sugar metabolic process"/>
    <property type="evidence" value="ECO:0007669"/>
    <property type="project" value="InterPro"/>
</dbReference>
<dbReference type="Gene3D" id="3.30.420.40">
    <property type="match status" value="2"/>
</dbReference>
<dbReference type="GO" id="GO:0009254">
    <property type="term" value="P:peptidoglycan turnover"/>
    <property type="evidence" value="ECO:0007669"/>
    <property type="project" value="UniProtKB-UniRule"/>
</dbReference>
<dbReference type="PANTHER" id="PTHR30605">
    <property type="entry name" value="ANHYDRO-N-ACETYLMURAMIC ACID KINASE"/>
    <property type="match status" value="1"/>
</dbReference>
<protein>
    <recommendedName>
        <fullName evidence="1">Anhydro-N-acetylmuramic acid kinase</fullName>
        <ecNumber evidence="1">2.7.1.170</ecNumber>
    </recommendedName>
    <alternativeName>
        <fullName evidence="1">AnhMurNAc kinase</fullName>
    </alternativeName>
</protein>
<proteinExistence type="inferred from homology"/>
<keyword evidence="3" id="KW-1185">Reference proteome</keyword>
<dbReference type="UniPathway" id="UPA00544"/>
<keyword evidence="1" id="KW-0119">Carbohydrate metabolism</keyword>
<dbReference type="SUPFAM" id="SSF53067">
    <property type="entry name" value="Actin-like ATPase domain"/>
    <property type="match status" value="1"/>
</dbReference>
<dbReference type="InterPro" id="IPR005338">
    <property type="entry name" value="Anhydro_N_Ac-Mur_kinase"/>
</dbReference>
<dbReference type="AlphaFoldDB" id="A0A1H5XPB0"/>
<feature type="binding site" evidence="1">
    <location>
        <begin position="14"/>
        <end position="21"/>
    </location>
    <ligand>
        <name>ATP</name>
        <dbReference type="ChEBI" id="CHEBI:30616"/>
    </ligand>
</feature>
<dbReference type="GO" id="GO:0097175">
    <property type="term" value="P:1,6-anhydro-N-acetyl-beta-muramic acid catabolic process"/>
    <property type="evidence" value="ECO:0007669"/>
    <property type="project" value="UniProtKB-UniRule"/>
</dbReference>
<dbReference type="NCBIfam" id="NF007148">
    <property type="entry name" value="PRK09585.3-2"/>
    <property type="match status" value="1"/>
</dbReference>
<dbReference type="GO" id="GO:0016773">
    <property type="term" value="F:phosphotransferase activity, alcohol group as acceptor"/>
    <property type="evidence" value="ECO:0007669"/>
    <property type="project" value="UniProtKB-UniRule"/>
</dbReference>
<dbReference type="UniPathway" id="UPA00343"/>